<dbReference type="InParanoid" id="A2EM31"/>
<evidence type="ECO:0000256" key="14">
    <source>
        <dbReference type="ARBA" id="ARBA00023170"/>
    </source>
</evidence>
<dbReference type="GO" id="GO:0005886">
    <property type="term" value="C:plasma membrane"/>
    <property type="evidence" value="ECO:0007669"/>
    <property type="project" value="UniProtKB-SubCell"/>
</dbReference>
<dbReference type="InterPro" id="IPR055163">
    <property type="entry name" value="ALK/LTK-like_GRD"/>
</dbReference>
<evidence type="ECO:0000256" key="10">
    <source>
        <dbReference type="ARBA" id="ARBA00022989"/>
    </source>
</evidence>
<dbReference type="GO" id="GO:0005524">
    <property type="term" value="F:ATP binding"/>
    <property type="evidence" value="ECO:0007669"/>
    <property type="project" value="UniProtKB-KW"/>
</dbReference>
<dbReference type="RefSeq" id="XP_001318513.1">
    <property type="nucleotide sequence ID" value="XM_001318478.1"/>
</dbReference>
<keyword evidence="18" id="KW-1185">Reference proteome</keyword>
<dbReference type="KEGG" id="tva:4764165"/>
<protein>
    <recommendedName>
        <fullName evidence="2">receptor protein-tyrosine kinase</fullName>
        <ecNumber evidence="2">2.7.10.1</ecNumber>
    </recommendedName>
</protein>
<organism evidence="17 18">
    <name type="scientific">Trichomonas vaginalis (strain ATCC PRA-98 / G3)</name>
    <dbReference type="NCBI Taxonomy" id="412133"/>
    <lineage>
        <taxon>Eukaryota</taxon>
        <taxon>Metamonada</taxon>
        <taxon>Parabasalia</taxon>
        <taxon>Trichomonadida</taxon>
        <taxon>Trichomonadidae</taxon>
        <taxon>Trichomonas</taxon>
    </lineage>
</organism>
<keyword evidence="6" id="KW-0732">Signal</keyword>
<evidence type="ECO:0000256" key="11">
    <source>
        <dbReference type="ARBA" id="ARBA00023136"/>
    </source>
</evidence>
<evidence type="ECO:0000256" key="3">
    <source>
        <dbReference type="ARBA" id="ARBA00022475"/>
    </source>
</evidence>
<evidence type="ECO:0000256" key="8">
    <source>
        <dbReference type="ARBA" id="ARBA00022777"/>
    </source>
</evidence>
<comment type="subcellular location">
    <subcellularLocation>
        <location evidence="1">Cell membrane</location>
        <topology evidence="1">Single-pass type I membrane protein</topology>
    </subcellularLocation>
</comment>
<dbReference type="SMR" id="A2EM31"/>
<evidence type="ECO:0000259" key="16">
    <source>
        <dbReference type="Pfam" id="PF12810"/>
    </source>
</evidence>
<keyword evidence="3" id="KW-1003">Cell membrane</keyword>
<dbReference type="VEuPathDB" id="TrichDB:TVAG_475240"/>
<dbReference type="VEuPathDB" id="TrichDB:TVAGG3_0613540"/>
<keyword evidence="13" id="KW-1015">Disulfide bond</keyword>
<keyword evidence="11" id="KW-0472">Membrane</keyword>
<keyword evidence="15" id="KW-0325">Glycoprotein</keyword>
<keyword evidence="12" id="KW-0829">Tyrosine-protein kinase</keyword>
<keyword evidence="14" id="KW-0675">Receptor</keyword>
<evidence type="ECO:0000256" key="15">
    <source>
        <dbReference type="ARBA" id="ARBA00023180"/>
    </source>
</evidence>
<keyword evidence="10" id="KW-1133">Transmembrane helix</keyword>
<evidence type="ECO:0000256" key="9">
    <source>
        <dbReference type="ARBA" id="ARBA00022840"/>
    </source>
</evidence>
<evidence type="ECO:0000256" key="2">
    <source>
        <dbReference type="ARBA" id="ARBA00011902"/>
    </source>
</evidence>
<evidence type="ECO:0000256" key="5">
    <source>
        <dbReference type="ARBA" id="ARBA00022692"/>
    </source>
</evidence>
<keyword evidence="9" id="KW-0067">ATP-binding</keyword>
<dbReference type="Proteomes" id="UP000001542">
    <property type="component" value="Unassembled WGS sequence"/>
</dbReference>
<dbReference type="EMBL" id="DS113427">
    <property type="protein sequence ID" value="EAY06290.1"/>
    <property type="molecule type" value="Genomic_DNA"/>
</dbReference>
<evidence type="ECO:0000256" key="12">
    <source>
        <dbReference type="ARBA" id="ARBA00023137"/>
    </source>
</evidence>
<evidence type="ECO:0000256" key="1">
    <source>
        <dbReference type="ARBA" id="ARBA00004251"/>
    </source>
</evidence>
<evidence type="ECO:0000313" key="17">
    <source>
        <dbReference type="EMBL" id="EAY06290.1"/>
    </source>
</evidence>
<dbReference type="Pfam" id="PF12810">
    <property type="entry name" value="ALK_LTK_GRD"/>
    <property type="match status" value="1"/>
</dbReference>
<evidence type="ECO:0000313" key="18">
    <source>
        <dbReference type="Proteomes" id="UP000001542"/>
    </source>
</evidence>
<dbReference type="GO" id="GO:0004714">
    <property type="term" value="F:transmembrane receptor protein tyrosine kinase activity"/>
    <property type="evidence" value="ECO:0007669"/>
    <property type="project" value="UniProtKB-EC"/>
</dbReference>
<feature type="domain" description="ALK/LTK-like glycine-rich" evidence="16">
    <location>
        <begin position="1"/>
        <end position="221"/>
    </location>
</feature>
<evidence type="ECO:0000256" key="4">
    <source>
        <dbReference type="ARBA" id="ARBA00022679"/>
    </source>
</evidence>
<evidence type="ECO:0000256" key="13">
    <source>
        <dbReference type="ARBA" id="ARBA00023157"/>
    </source>
</evidence>
<keyword evidence="8" id="KW-0418">Kinase</keyword>
<sequence>MNPGKYLFEVYGAQGSQRTNDAGGKGGYAKITDIFLFIGSQGVWTSNSVFSQNSFNGGGRGYNNGPGGGATDFRLSENDLSSRFLIGGGGGAEGYRSSTSFKGGSGGGLSGGDGIVGTDSSATIGRGGSQISGGSGYKNMNGIFGFGANKTETGIISGGGGGGLFGGGTGEGAGCSGGGGSGFVYSNSKPPEIRDINEIMIENGTLIGGVNIGDGYAVISRLLSLSNNICSCHNINAYFYFIFTILSSHQLIVL</sequence>
<accession>A2EM31</accession>
<name>A2EM31_TRIV3</name>
<keyword evidence="7" id="KW-0547">Nucleotide-binding</keyword>
<keyword evidence="5" id="KW-0812">Transmembrane</keyword>
<evidence type="ECO:0000256" key="7">
    <source>
        <dbReference type="ARBA" id="ARBA00022741"/>
    </source>
</evidence>
<keyword evidence="4" id="KW-0808">Transferase</keyword>
<evidence type="ECO:0000256" key="6">
    <source>
        <dbReference type="ARBA" id="ARBA00022729"/>
    </source>
</evidence>
<dbReference type="EC" id="2.7.10.1" evidence="2"/>
<reference evidence="17" key="2">
    <citation type="journal article" date="2007" name="Science">
        <title>Draft genome sequence of the sexually transmitted pathogen Trichomonas vaginalis.</title>
        <authorList>
            <person name="Carlton J.M."/>
            <person name="Hirt R.P."/>
            <person name="Silva J.C."/>
            <person name="Delcher A.L."/>
            <person name="Schatz M."/>
            <person name="Zhao Q."/>
            <person name="Wortman J.R."/>
            <person name="Bidwell S.L."/>
            <person name="Alsmark U.C.M."/>
            <person name="Besteiro S."/>
            <person name="Sicheritz-Ponten T."/>
            <person name="Noel C.J."/>
            <person name="Dacks J.B."/>
            <person name="Foster P.G."/>
            <person name="Simillion C."/>
            <person name="Van de Peer Y."/>
            <person name="Miranda-Saavedra D."/>
            <person name="Barton G.J."/>
            <person name="Westrop G.D."/>
            <person name="Mueller S."/>
            <person name="Dessi D."/>
            <person name="Fiori P.L."/>
            <person name="Ren Q."/>
            <person name="Paulsen I."/>
            <person name="Zhang H."/>
            <person name="Bastida-Corcuera F.D."/>
            <person name="Simoes-Barbosa A."/>
            <person name="Brown M.T."/>
            <person name="Hayes R.D."/>
            <person name="Mukherjee M."/>
            <person name="Okumura C.Y."/>
            <person name="Schneider R."/>
            <person name="Smith A.J."/>
            <person name="Vanacova S."/>
            <person name="Villalvazo M."/>
            <person name="Haas B.J."/>
            <person name="Pertea M."/>
            <person name="Feldblyum T.V."/>
            <person name="Utterback T.R."/>
            <person name="Shu C.L."/>
            <person name="Osoegawa K."/>
            <person name="de Jong P.J."/>
            <person name="Hrdy I."/>
            <person name="Horvathova L."/>
            <person name="Zubacova Z."/>
            <person name="Dolezal P."/>
            <person name="Malik S.B."/>
            <person name="Logsdon J.M. Jr."/>
            <person name="Henze K."/>
            <person name="Gupta A."/>
            <person name="Wang C.C."/>
            <person name="Dunne R.L."/>
            <person name="Upcroft J.A."/>
            <person name="Upcroft P."/>
            <person name="White O."/>
            <person name="Salzberg S.L."/>
            <person name="Tang P."/>
            <person name="Chiu C.-H."/>
            <person name="Lee Y.-S."/>
            <person name="Embley T.M."/>
            <person name="Coombs G.H."/>
            <person name="Mottram J.C."/>
            <person name="Tachezy J."/>
            <person name="Fraser-Liggett C.M."/>
            <person name="Johnson P.J."/>
        </authorList>
    </citation>
    <scope>NUCLEOTIDE SEQUENCE [LARGE SCALE GENOMIC DNA]</scope>
    <source>
        <strain evidence="17">G3</strain>
    </source>
</reference>
<gene>
    <name evidence="17" type="ORF">TVAG_475240</name>
</gene>
<reference evidence="17" key="1">
    <citation type="submission" date="2006-10" db="EMBL/GenBank/DDBJ databases">
        <authorList>
            <person name="Amadeo P."/>
            <person name="Zhao Q."/>
            <person name="Wortman J."/>
            <person name="Fraser-Liggett C."/>
            <person name="Carlton J."/>
        </authorList>
    </citation>
    <scope>NUCLEOTIDE SEQUENCE</scope>
    <source>
        <strain evidence="17">G3</strain>
    </source>
</reference>
<proteinExistence type="predicted"/>
<dbReference type="AlphaFoldDB" id="A2EM31"/>